<accession>A0A8H6VPI4</accession>
<reference evidence="1" key="1">
    <citation type="submission" date="2020-05" db="EMBL/GenBank/DDBJ databases">
        <title>Mycena genomes resolve the evolution of fungal bioluminescence.</title>
        <authorList>
            <person name="Tsai I.J."/>
        </authorList>
    </citation>
    <scope>NUCLEOTIDE SEQUENCE</scope>
    <source>
        <strain evidence="1">171206Taipei</strain>
    </source>
</reference>
<dbReference type="SUPFAM" id="SSF81383">
    <property type="entry name" value="F-box domain"/>
    <property type="match status" value="1"/>
</dbReference>
<dbReference type="RefSeq" id="XP_037213036.1">
    <property type="nucleotide sequence ID" value="XM_037370444.1"/>
</dbReference>
<evidence type="ECO:0000313" key="2">
    <source>
        <dbReference type="Proteomes" id="UP000636479"/>
    </source>
</evidence>
<dbReference type="OrthoDB" id="2751409at2759"/>
<sequence>MERLNFFDIPPDILEATLLLLALPSLLTLRATNRFLNEFIHSSIRLRYHYHLECFGLEEQHGDRAISIQERMTALIERERRWLNLLPCQSVKLDVTGQTSLYITDRVMLAIFNTTNSDPRKTFASAETMPGPETKSVVAQPKWRPSGSARNLREVHACEANDLLVVLEYDAVAPNSEIYAADLRFLQLSTGLPHPHASQPTMRLVEYDLSNIADHSLPAMLQSAGSNLAIILDTTDHETEDLFLLYMVDWRRGAHLTVPFACSTSALAFLSPDTFVLANAVDLSLDVFRIPPWEIDLVELERFASLSLPPMPRNTRDLSTLGSVFRCSSTMSWDDPQNSARSASFPQPRFHFSPKKQHTVFLFIYLIASAHPSLADTRINFVVRSHDLLALLGLPTSNQSSHRSYTPEDWVPRCARWLAPVPWPDANDNLFLMSSNASVANSGARIIGFREREGRGAISHPRQVVVLDTNPWTVEIVRRAAAAAAATTDYDNADGDNVPIWKQLGILPGVAADGTLRTESGAVLRLMSSQSGSSAGSYASAGTLPHAWASNLAYVEITSATTHDYLILRINNESIVGYSGGDPDHSSELLFFG</sequence>
<dbReference type="EMBL" id="JACAZF010000018">
    <property type="protein sequence ID" value="KAF7288884.1"/>
    <property type="molecule type" value="Genomic_DNA"/>
</dbReference>
<name>A0A8H6VPI4_9AGAR</name>
<evidence type="ECO:0000313" key="1">
    <source>
        <dbReference type="EMBL" id="KAF7288884.1"/>
    </source>
</evidence>
<dbReference type="InterPro" id="IPR036047">
    <property type="entry name" value="F-box-like_dom_sf"/>
</dbReference>
<dbReference type="GeneID" id="59352960"/>
<protein>
    <submittedName>
        <fullName evidence="1">F-box domain-containing protein</fullName>
    </submittedName>
</protein>
<comment type="caution">
    <text evidence="1">The sequence shown here is derived from an EMBL/GenBank/DDBJ whole genome shotgun (WGS) entry which is preliminary data.</text>
</comment>
<gene>
    <name evidence="1" type="ORF">MIND_01404300</name>
</gene>
<dbReference type="AlphaFoldDB" id="A0A8H6VPI4"/>
<organism evidence="1 2">
    <name type="scientific">Mycena indigotica</name>
    <dbReference type="NCBI Taxonomy" id="2126181"/>
    <lineage>
        <taxon>Eukaryota</taxon>
        <taxon>Fungi</taxon>
        <taxon>Dikarya</taxon>
        <taxon>Basidiomycota</taxon>
        <taxon>Agaricomycotina</taxon>
        <taxon>Agaricomycetes</taxon>
        <taxon>Agaricomycetidae</taxon>
        <taxon>Agaricales</taxon>
        <taxon>Marasmiineae</taxon>
        <taxon>Mycenaceae</taxon>
        <taxon>Mycena</taxon>
    </lineage>
</organism>
<dbReference type="Proteomes" id="UP000636479">
    <property type="component" value="Unassembled WGS sequence"/>
</dbReference>
<keyword evidence="2" id="KW-1185">Reference proteome</keyword>
<proteinExistence type="predicted"/>